<accession>A0AA35WGV3</accession>
<evidence type="ECO:0000256" key="1">
    <source>
        <dbReference type="SAM" id="SignalP"/>
    </source>
</evidence>
<evidence type="ECO:0000313" key="3">
    <source>
        <dbReference type="Proteomes" id="UP001174909"/>
    </source>
</evidence>
<feature type="signal peptide" evidence="1">
    <location>
        <begin position="1"/>
        <end position="22"/>
    </location>
</feature>
<reference evidence="2" key="1">
    <citation type="submission" date="2023-03" db="EMBL/GenBank/DDBJ databases">
        <authorList>
            <person name="Steffen K."/>
            <person name="Cardenas P."/>
        </authorList>
    </citation>
    <scope>NUCLEOTIDE SEQUENCE</scope>
</reference>
<comment type="caution">
    <text evidence="2">The sequence shown here is derived from an EMBL/GenBank/DDBJ whole genome shotgun (WGS) entry which is preliminary data.</text>
</comment>
<name>A0AA35WGV3_GEOBA</name>
<sequence length="68" mass="7370">MGSYILLVLFLVALPNVQLGHSQCDVVRIAAAVHETLGLTLEEMKESIKAIGFHTCGGTAGWRRAVYL</sequence>
<dbReference type="EMBL" id="CASHTH010001297">
    <property type="protein sequence ID" value="CAI8013840.1"/>
    <property type="molecule type" value="Genomic_DNA"/>
</dbReference>
<proteinExistence type="predicted"/>
<organism evidence="2 3">
    <name type="scientific">Geodia barretti</name>
    <name type="common">Barrett's horny sponge</name>
    <dbReference type="NCBI Taxonomy" id="519541"/>
    <lineage>
        <taxon>Eukaryota</taxon>
        <taxon>Metazoa</taxon>
        <taxon>Porifera</taxon>
        <taxon>Demospongiae</taxon>
        <taxon>Heteroscleromorpha</taxon>
        <taxon>Tetractinellida</taxon>
        <taxon>Astrophorina</taxon>
        <taxon>Geodiidae</taxon>
        <taxon>Geodia</taxon>
    </lineage>
</organism>
<feature type="non-terminal residue" evidence="2">
    <location>
        <position position="1"/>
    </location>
</feature>
<evidence type="ECO:0000313" key="2">
    <source>
        <dbReference type="EMBL" id="CAI8013840.1"/>
    </source>
</evidence>
<dbReference type="Proteomes" id="UP001174909">
    <property type="component" value="Unassembled WGS sequence"/>
</dbReference>
<keyword evidence="1" id="KW-0732">Signal</keyword>
<protein>
    <submittedName>
        <fullName evidence="2">Uncharacterized protein</fullName>
    </submittedName>
</protein>
<keyword evidence="3" id="KW-1185">Reference proteome</keyword>
<gene>
    <name evidence="2" type="ORF">GBAR_LOCUS8712</name>
</gene>
<dbReference type="AlphaFoldDB" id="A0AA35WGV3"/>
<feature type="chain" id="PRO_5041396001" evidence="1">
    <location>
        <begin position="23"/>
        <end position="68"/>
    </location>
</feature>